<comment type="caution">
    <text evidence="1">The sequence shown here is derived from an EMBL/GenBank/DDBJ whole genome shotgun (WGS) entry which is preliminary data.</text>
</comment>
<dbReference type="PANTHER" id="PTHR13061">
    <property type="entry name" value="DYNACTIN SUBUNIT P25"/>
    <property type="match status" value="1"/>
</dbReference>
<dbReference type="InterPro" id="IPR011004">
    <property type="entry name" value="Trimer_LpxA-like_sf"/>
</dbReference>
<dbReference type="SUPFAM" id="SSF51161">
    <property type="entry name" value="Trimeric LpxA-like enzymes"/>
    <property type="match status" value="1"/>
</dbReference>
<sequence length="174" mass="17945">MTVYKLDNVSPHIDESAYVAKSADVIGDVSISKGASIWFGASVRGDKASISIGENSNIQEGAVLHVDPGYPLKIGAGVTIGHLAMLHGCTIEDGTLIGIQAVVLNGAVIGRNCLVGAGAIVTENKVFPDNSLILGVPAKVVKELSEAQVASLSDNASTYVELAGRYKAGLQEVD</sequence>
<dbReference type="InterPro" id="IPR050484">
    <property type="entry name" value="Transf_Hexapept/Carb_Anhydrase"/>
</dbReference>
<dbReference type="InterPro" id="IPR047324">
    <property type="entry name" value="LbH_gamma_CA-like"/>
</dbReference>
<proteinExistence type="predicted"/>
<name>A0A6L3MP80_9BURK</name>
<evidence type="ECO:0000313" key="1">
    <source>
        <dbReference type="EMBL" id="KAB0633797.1"/>
    </source>
</evidence>
<accession>A0A6L3MP80</accession>
<evidence type="ECO:0000313" key="2">
    <source>
        <dbReference type="Proteomes" id="UP000473470"/>
    </source>
</evidence>
<organism evidence="1 2">
    <name type="scientific">Burkholderia stagnalis</name>
    <dbReference type="NCBI Taxonomy" id="1503054"/>
    <lineage>
        <taxon>Bacteria</taxon>
        <taxon>Pseudomonadati</taxon>
        <taxon>Pseudomonadota</taxon>
        <taxon>Betaproteobacteria</taxon>
        <taxon>Burkholderiales</taxon>
        <taxon>Burkholderiaceae</taxon>
        <taxon>Burkholderia</taxon>
        <taxon>Burkholderia cepacia complex</taxon>
    </lineage>
</organism>
<dbReference type="Gene3D" id="2.160.10.10">
    <property type="entry name" value="Hexapeptide repeat proteins"/>
    <property type="match status" value="1"/>
</dbReference>
<dbReference type="Pfam" id="PF00132">
    <property type="entry name" value="Hexapep"/>
    <property type="match status" value="1"/>
</dbReference>
<dbReference type="AlphaFoldDB" id="A0A6L3MP80"/>
<dbReference type="InterPro" id="IPR001451">
    <property type="entry name" value="Hexapep"/>
</dbReference>
<dbReference type="PANTHER" id="PTHR13061:SF29">
    <property type="entry name" value="GAMMA CARBONIC ANHYDRASE-LIKE 1, MITOCHONDRIAL-RELATED"/>
    <property type="match status" value="1"/>
</dbReference>
<reference evidence="1 2" key="1">
    <citation type="submission" date="2019-09" db="EMBL/GenBank/DDBJ databases">
        <title>Draft genome sequences of 48 bacterial type strains from the CCUG.</title>
        <authorList>
            <person name="Tunovic T."/>
            <person name="Pineiro-Iglesias B."/>
            <person name="Unosson C."/>
            <person name="Inganas E."/>
            <person name="Ohlen M."/>
            <person name="Cardew S."/>
            <person name="Jensie-Markopoulos S."/>
            <person name="Salva-Serra F."/>
            <person name="Jaen-Luchoro D."/>
            <person name="Karlsson R."/>
            <person name="Svensson-Stadler L."/>
            <person name="Chun J."/>
            <person name="Moore E."/>
        </authorList>
    </citation>
    <scope>NUCLEOTIDE SEQUENCE [LARGE SCALE GENOMIC DNA]</scope>
    <source>
        <strain evidence="1 2">CCUG 65686</strain>
    </source>
</reference>
<protein>
    <submittedName>
        <fullName evidence="1">Gamma carbonic anhydrase family protein</fullName>
    </submittedName>
</protein>
<dbReference type="Proteomes" id="UP000473470">
    <property type="component" value="Unassembled WGS sequence"/>
</dbReference>
<dbReference type="CDD" id="cd04645">
    <property type="entry name" value="LbH_gamma_CA_like"/>
    <property type="match status" value="1"/>
</dbReference>
<gene>
    <name evidence="1" type="ORF">F7R25_28745</name>
</gene>
<dbReference type="RefSeq" id="WP_081069945.1">
    <property type="nucleotide sequence ID" value="NZ_CABVPM010000077.1"/>
</dbReference>
<dbReference type="EMBL" id="VZOK01000061">
    <property type="protein sequence ID" value="KAB0633797.1"/>
    <property type="molecule type" value="Genomic_DNA"/>
</dbReference>